<sequence length="679" mass="75687">MTTADKSNQNDAWQNAATWIQRNGGHVNALLDYDATHRQVSIRVSPKKHASTNDDRCLDGVKEGEVLLRIPDSCLLSLHSVEGNTFGKSLFAVIRSLRSPSDEEDAARFAKRARLNANAVENRLDDDGPLYNDEQDIILAFFLAYLMEQLNNEGIQQQESNSTETKSDKSTTPWLFFRPYLETLCTNSSSPARNDPASSRYSLKDYTDLLPRQWSIDMIERRLQGTSLYHVVLAEKNGLIREYHAVRSAWIQRNSNSNNDSIDNGLTAASFPSLESYDIMMAIVTSRGFAGLGYDGVDTMIPLLDLLNHVRGGSEDGLTALKGDGKMSDSSDGDVRCGNTDEGGCNGSDAQAEVIPGKKYWRLRTADVRYERYENERVGDGKRDGESSQPQSSVVGQGGGVKVTAARDLLSGTNLHMTYGAKGNSTLLGRYGFCIENNEEPDGSCNDALEIQLCPHTIPIQLQRGPKSYSYSPFVQALQLFYKEKENADTDHCSRQICVEGADTSEKSMNDEETERDDDLEAFLDECESDSDIGDETFNCYVDDPKQSTGEIALGSMEKVHEQIQSDIAALKSLTTALTDAKLRRTTNEFAYADRTRHATQEHYCSILVQSEIKTLSFFLTVSKTLEHQLLNLLEDTSREELYSQSVIDMDDCRLVDCCAKETTKHILDIVNAFLTIRY</sequence>
<dbReference type="PANTHER" id="PTHR13271">
    <property type="entry name" value="UNCHARACTERIZED PUTATIVE METHYLTRANSFERASE"/>
    <property type="match status" value="1"/>
</dbReference>
<keyword evidence="3" id="KW-1185">Reference proteome</keyword>
<evidence type="ECO:0008006" key="4">
    <source>
        <dbReference type="Google" id="ProtNLM"/>
    </source>
</evidence>
<dbReference type="InterPro" id="IPR046341">
    <property type="entry name" value="SET_dom_sf"/>
</dbReference>
<gene>
    <name evidence="2" type="ORF">HJC23_004735</name>
</gene>
<evidence type="ECO:0000313" key="2">
    <source>
        <dbReference type="EMBL" id="KAL3779801.1"/>
    </source>
</evidence>
<comment type="caution">
    <text evidence="2">The sequence shown here is derived from an EMBL/GenBank/DDBJ whole genome shotgun (WGS) entry which is preliminary data.</text>
</comment>
<accession>A0ABD3NWG7</accession>
<organism evidence="2 3">
    <name type="scientific">Cyclotella cryptica</name>
    <dbReference type="NCBI Taxonomy" id="29204"/>
    <lineage>
        <taxon>Eukaryota</taxon>
        <taxon>Sar</taxon>
        <taxon>Stramenopiles</taxon>
        <taxon>Ochrophyta</taxon>
        <taxon>Bacillariophyta</taxon>
        <taxon>Coscinodiscophyceae</taxon>
        <taxon>Thalassiosirophycidae</taxon>
        <taxon>Stephanodiscales</taxon>
        <taxon>Stephanodiscaceae</taxon>
        <taxon>Cyclotella</taxon>
    </lineage>
</organism>
<name>A0ABD3NWG7_9STRA</name>
<feature type="region of interest" description="Disordered" evidence="1">
    <location>
        <begin position="320"/>
        <end position="342"/>
    </location>
</feature>
<protein>
    <recommendedName>
        <fullName evidence="4">SET domain-containing protein</fullName>
    </recommendedName>
</protein>
<reference evidence="2 3" key="1">
    <citation type="journal article" date="2020" name="G3 (Bethesda)">
        <title>Improved Reference Genome for Cyclotella cryptica CCMP332, a Model for Cell Wall Morphogenesis, Salinity Adaptation, and Lipid Production in Diatoms (Bacillariophyta).</title>
        <authorList>
            <person name="Roberts W.R."/>
            <person name="Downey K.M."/>
            <person name="Ruck E.C."/>
            <person name="Traller J.C."/>
            <person name="Alverson A.J."/>
        </authorList>
    </citation>
    <scope>NUCLEOTIDE SEQUENCE [LARGE SCALE GENOMIC DNA]</scope>
    <source>
        <strain evidence="2 3">CCMP332</strain>
    </source>
</reference>
<evidence type="ECO:0000256" key="1">
    <source>
        <dbReference type="SAM" id="MobiDB-lite"/>
    </source>
</evidence>
<dbReference type="AlphaFoldDB" id="A0ABD3NWG7"/>
<dbReference type="SUPFAM" id="SSF82199">
    <property type="entry name" value="SET domain"/>
    <property type="match status" value="2"/>
</dbReference>
<dbReference type="EMBL" id="JABMIG020000374">
    <property type="protein sequence ID" value="KAL3779801.1"/>
    <property type="molecule type" value="Genomic_DNA"/>
</dbReference>
<dbReference type="CDD" id="cd10527">
    <property type="entry name" value="SET_LSMT"/>
    <property type="match status" value="1"/>
</dbReference>
<feature type="region of interest" description="Disordered" evidence="1">
    <location>
        <begin position="375"/>
        <end position="400"/>
    </location>
</feature>
<feature type="compositionally biased region" description="Basic and acidic residues" evidence="1">
    <location>
        <begin position="323"/>
        <end position="335"/>
    </location>
</feature>
<evidence type="ECO:0000313" key="3">
    <source>
        <dbReference type="Proteomes" id="UP001516023"/>
    </source>
</evidence>
<feature type="compositionally biased region" description="Basic and acidic residues" evidence="1">
    <location>
        <begin position="375"/>
        <end position="386"/>
    </location>
</feature>
<dbReference type="PANTHER" id="PTHR13271:SF152">
    <property type="entry name" value="UBIQUITIN-LIKE DOMAIN-CONTAINING PROTEIN"/>
    <property type="match status" value="1"/>
</dbReference>
<proteinExistence type="predicted"/>
<dbReference type="InterPro" id="IPR050600">
    <property type="entry name" value="SETD3_SETD6_MTase"/>
</dbReference>
<dbReference type="Proteomes" id="UP001516023">
    <property type="component" value="Unassembled WGS sequence"/>
</dbReference>
<dbReference type="Gene3D" id="3.90.1410.10">
    <property type="entry name" value="set domain protein methyltransferase, domain 1"/>
    <property type="match status" value="1"/>
</dbReference>